<dbReference type="Pfam" id="PF01735">
    <property type="entry name" value="PLA2_B"/>
    <property type="match status" value="1"/>
</dbReference>
<keyword evidence="13" id="KW-1185">Reference proteome</keyword>
<dbReference type="Gene3D" id="3.40.1090.10">
    <property type="entry name" value="Cytosolic phospholipase A2 catalytic domain"/>
    <property type="match status" value="1"/>
</dbReference>
<protein>
    <recommendedName>
        <fullName evidence="2 9">Lysophospholipase</fullName>
        <ecNumber evidence="2 9">3.1.1.5</ecNumber>
    </recommendedName>
</protein>
<organism evidence="12 13">
    <name type="scientific">Trichomonascus ciferrii</name>
    <dbReference type="NCBI Taxonomy" id="44093"/>
    <lineage>
        <taxon>Eukaryota</taxon>
        <taxon>Fungi</taxon>
        <taxon>Dikarya</taxon>
        <taxon>Ascomycota</taxon>
        <taxon>Saccharomycotina</taxon>
        <taxon>Dipodascomycetes</taxon>
        <taxon>Dipodascales</taxon>
        <taxon>Trichomonascaceae</taxon>
        <taxon>Trichomonascus</taxon>
        <taxon>Trichomonascus ciferrii complex</taxon>
    </lineage>
</organism>
<keyword evidence="7" id="KW-0325">Glycoprotein</keyword>
<feature type="domain" description="PLA2c" evidence="11">
    <location>
        <begin position="1"/>
        <end position="470"/>
    </location>
</feature>
<name>A0A642UQV1_9ASCO</name>
<dbReference type="GO" id="GO:0005829">
    <property type="term" value="C:cytosol"/>
    <property type="evidence" value="ECO:0007669"/>
    <property type="project" value="TreeGrafter"/>
</dbReference>
<proteinExistence type="inferred from homology"/>
<evidence type="ECO:0000256" key="2">
    <source>
        <dbReference type="ARBA" id="ARBA00013274"/>
    </source>
</evidence>
<dbReference type="GO" id="GO:0004623">
    <property type="term" value="F:phospholipase A2 activity"/>
    <property type="evidence" value="ECO:0007669"/>
    <property type="project" value="TreeGrafter"/>
</dbReference>
<sequence length="498" mass="55867">MLSGAGAMAALDSRTPRSNRKGHLGGLLQAATYVTGLSGGSWLLTSMYMNQFASIEQLVNSKQVWNLKEHLLLPHDPLQFWGLLFDQVGRKEQAGFQVTLTDFWSRALALKLIGYPEGGPALQWSDIKRWVYFREHQCPFPIVVADGREPGTIIISENSTVFEITPFELGSYDPGLFAFANLEYLGTSLDNGKPAVTEQAVTGFDNAAFIAGTSSSLFNQLVVILSRDDTHIGMKLFNIFNNLFNQTNFDIAAYKPNPFYNYQNEPLPPSLRPSKIPSQKLLALVDGGEDGQNIPLQPLLHPERKVDVIFAFDNSADTDDNWPNATSLVNTYLRQVWYDGKFNIGATFSKVPDSDEFISSGLSKKPTFFGCYEDAKDGERKSPLIVYMPNYSYSYLSNKSTFKLDYSDAEIRAMINNGYNLATQLNGTIDEDWPTCVACAILKRKMERTDTESVKCSRCFDKYCWKERNATRSHIVSSAKHHTHKSKIIEKLITLKSL</sequence>
<dbReference type="PANTHER" id="PTHR10728">
    <property type="entry name" value="CYTOSOLIC PHOSPHOLIPASE A2"/>
    <property type="match status" value="1"/>
</dbReference>
<evidence type="ECO:0000256" key="4">
    <source>
        <dbReference type="ARBA" id="ARBA00022801"/>
    </source>
</evidence>
<evidence type="ECO:0000313" key="13">
    <source>
        <dbReference type="Proteomes" id="UP000761534"/>
    </source>
</evidence>
<dbReference type="GO" id="GO:0004622">
    <property type="term" value="F:phosphatidylcholine lysophospholipase activity"/>
    <property type="evidence" value="ECO:0007669"/>
    <property type="project" value="UniProtKB-EC"/>
</dbReference>
<evidence type="ECO:0000256" key="8">
    <source>
        <dbReference type="PROSITE-ProRule" id="PRU00555"/>
    </source>
</evidence>
<comment type="catalytic activity">
    <reaction evidence="9">
        <text>a 1-acyl-sn-glycero-3-phosphocholine + H2O = sn-glycerol 3-phosphocholine + a fatty acid + H(+)</text>
        <dbReference type="Rhea" id="RHEA:15177"/>
        <dbReference type="ChEBI" id="CHEBI:15377"/>
        <dbReference type="ChEBI" id="CHEBI:15378"/>
        <dbReference type="ChEBI" id="CHEBI:16870"/>
        <dbReference type="ChEBI" id="CHEBI:28868"/>
        <dbReference type="ChEBI" id="CHEBI:58168"/>
        <dbReference type="EC" id="3.1.1.5"/>
    </reaction>
</comment>
<evidence type="ECO:0000256" key="6">
    <source>
        <dbReference type="ARBA" id="ARBA00023098"/>
    </source>
</evidence>
<evidence type="ECO:0000256" key="3">
    <source>
        <dbReference type="ARBA" id="ARBA00022729"/>
    </source>
</evidence>
<keyword evidence="5 8" id="KW-0442">Lipid degradation</keyword>
<evidence type="ECO:0000256" key="7">
    <source>
        <dbReference type="ARBA" id="ARBA00023180"/>
    </source>
</evidence>
<dbReference type="EC" id="3.1.1.5" evidence="2 9"/>
<dbReference type="VEuPathDB" id="FungiDB:TRICI_005823"/>
<dbReference type="EMBL" id="SWFS01000459">
    <property type="protein sequence ID" value="KAA8902692.1"/>
    <property type="molecule type" value="Genomic_DNA"/>
</dbReference>
<evidence type="ECO:0000256" key="1">
    <source>
        <dbReference type="ARBA" id="ARBA00008780"/>
    </source>
</evidence>
<dbReference type="Proteomes" id="UP000761534">
    <property type="component" value="Unassembled WGS sequence"/>
</dbReference>
<dbReference type="GO" id="GO:0046475">
    <property type="term" value="P:glycerophospholipid catabolic process"/>
    <property type="evidence" value="ECO:0007669"/>
    <property type="project" value="TreeGrafter"/>
</dbReference>
<keyword evidence="6 8" id="KW-0443">Lipid metabolism</keyword>
<evidence type="ECO:0000256" key="9">
    <source>
        <dbReference type="RuleBase" id="RU362103"/>
    </source>
</evidence>
<dbReference type="SUPFAM" id="SSF52151">
    <property type="entry name" value="FabD/lysophospholipase-like"/>
    <property type="match status" value="1"/>
</dbReference>
<accession>A0A642UQV1</accession>
<dbReference type="SMART" id="SM00022">
    <property type="entry name" value="PLAc"/>
    <property type="match status" value="1"/>
</dbReference>
<evidence type="ECO:0000259" key="11">
    <source>
        <dbReference type="PROSITE" id="PS51210"/>
    </source>
</evidence>
<dbReference type="InterPro" id="IPR016035">
    <property type="entry name" value="Acyl_Trfase/lysoPLipase"/>
</dbReference>
<evidence type="ECO:0000256" key="5">
    <source>
        <dbReference type="ARBA" id="ARBA00022963"/>
    </source>
</evidence>
<comment type="similarity">
    <text evidence="1 9">Belongs to the lysophospholipase family.</text>
</comment>
<dbReference type="AlphaFoldDB" id="A0A642UQV1"/>
<gene>
    <name evidence="12" type="ORF">TRICI_005823</name>
</gene>
<evidence type="ECO:0000256" key="10">
    <source>
        <dbReference type="SAM" id="MobiDB-lite"/>
    </source>
</evidence>
<keyword evidence="3" id="KW-0732">Signal</keyword>
<dbReference type="PROSITE" id="PS51210">
    <property type="entry name" value="PLA2C"/>
    <property type="match status" value="1"/>
</dbReference>
<keyword evidence="4 8" id="KW-0378">Hydrolase</keyword>
<comment type="caution">
    <text evidence="12">The sequence shown here is derived from an EMBL/GenBank/DDBJ whole genome shotgun (WGS) entry which is preliminary data.</text>
</comment>
<dbReference type="OrthoDB" id="4084751at2759"/>
<dbReference type="PANTHER" id="PTHR10728:SF33">
    <property type="entry name" value="LYSOPHOSPHOLIPASE 1-RELATED"/>
    <property type="match status" value="1"/>
</dbReference>
<feature type="region of interest" description="Disordered" evidence="10">
    <location>
        <begin position="1"/>
        <end position="20"/>
    </location>
</feature>
<dbReference type="InterPro" id="IPR002642">
    <property type="entry name" value="LysoPLipase_cat_dom"/>
</dbReference>
<reference evidence="12" key="1">
    <citation type="journal article" date="2019" name="G3 (Bethesda)">
        <title>Genome Assemblies of Two Rare Opportunistic Yeast Pathogens: Diutina rugosa (syn. Candida rugosa) and Trichomonascus ciferrii (syn. Candida ciferrii).</title>
        <authorList>
            <person name="Mixao V."/>
            <person name="Saus E."/>
            <person name="Hansen A.P."/>
            <person name="Lass-Florl C."/>
            <person name="Gabaldon T."/>
        </authorList>
    </citation>
    <scope>NUCLEOTIDE SEQUENCE</scope>
    <source>
        <strain evidence="12">CBS 4856</strain>
    </source>
</reference>
<evidence type="ECO:0000313" key="12">
    <source>
        <dbReference type="EMBL" id="KAA8902692.1"/>
    </source>
</evidence>